<keyword evidence="2" id="KW-0812">Transmembrane</keyword>
<feature type="region of interest" description="Disordered" evidence="1">
    <location>
        <begin position="376"/>
        <end position="473"/>
    </location>
</feature>
<feature type="region of interest" description="Disordered" evidence="1">
    <location>
        <begin position="839"/>
        <end position="870"/>
    </location>
</feature>
<keyword evidence="2" id="KW-0472">Membrane</keyword>
<dbReference type="EnsemblPlants" id="EMT31459">
    <property type="protein sequence ID" value="EMT31459"/>
    <property type="gene ID" value="F775_06131"/>
</dbReference>
<protein>
    <submittedName>
        <fullName evidence="3">Uncharacterized protein</fullName>
    </submittedName>
</protein>
<feature type="compositionally biased region" description="Pro residues" evidence="1">
    <location>
        <begin position="10"/>
        <end position="26"/>
    </location>
</feature>
<feature type="region of interest" description="Disordered" evidence="1">
    <location>
        <begin position="1"/>
        <end position="29"/>
    </location>
</feature>
<feature type="transmembrane region" description="Helical" evidence="2">
    <location>
        <begin position="39"/>
        <end position="59"/>
    </location>
</feature>
<feature type="compositionally biased region" description="Basic and acidic residues" evidence="1">
    <location>
        <begin position="918"/>
        <end position="929"/>
    </location>
</feature>
<reference evidence="3" key="1">
    <citation type="submission" date="2015-06" db="UniProtKB">
        <authorList>
            <consortium name="EnsemblPlants"/>
        </authorList>
    </citation>
    <scope>IDENTIFICATION</scope>
</reference>
<dbReference type="PANTHER" id="PTHR36810">
    <property type="entry name" value="BNACNNG47150D PROTEIN"/>
    <property type="match status" value="1"/>
</dbReference>
<feature type="region of interest" description="Disordered" evidence="1">
    <location>
        <begin position="1092"/>
        <end position="1111"/>
    </location>
</feature>
<dbReference type="PANTHER" id="PTHR36810:SF1">
    <property type="entry name" value="OS05G0232200 PROTEIN"/>
    <property type="match status" value="1"/>
</dbReference>
<feature type="compositionally biased region" description="Acidic residues" evidence="1">
    <location>
        <begin position="1102"/>
        <end position="1111"/>
    </location>
</feature>
<sequence>MAAHGKPKPKPPGAPLPPPPPPPPPTAAEAKKGFMRRMFPFLLAVNAFVGAYMLVRTYYKDSPAKTADSAAATATASTPSATAESPEPPVATPAKVLPPIPEDEQRRVYKWMLEEKRKVKPRDAAEKKRLDDDKALLKQIIRADTLPARTDGVRFLILLCRHSTTGHSSTLLASPVTSIRDSMVMTLYNADKELVSKTEVKTKLIVELGTMDVIFTLDSGGTIILQLQFFLSDEDRKRIQEMRNSVMKRKQQELLGNGDEFYFQEDSPLPKGHAEDIPGIPSKDDQLTLQKSMSLDDLKNRVFFSETSVDSDMVASKDIPLQIGGNTSMLEGPIDIDSEKGQGKPKSRSSSVVKKMISAFESSSPQGLPLVPRIRSESSLEEMPSVSSSETSTNPSRKPPTPGASVDAPGRTQTGPGPGKQAMIIGNKKPSTSFGKTGPLNTQESRRRSSRQSAGASDMIRSEKRSAEKRRRRSICTYSSEQQVNPCGATSVVAWINHPHVCITTASRQLKDIVDVEHLNSMENLGQGAGDGAARRSDGFPVLNGWLINQGVRGVIVIIACGAVFFNNRTRYQFYLKQQLMVFAFCFCYADIQPPVHDCCLLFGIAQAFFYKKIVNKGGPTEVSVYELCVFSTNWLLQFFVLVLCYVKMVADSLPAQQSSQSGQVMGSRCWLIVFMDKSIYEPQLCCSAANGSCDSCAPGGLLELDCTEAVRKLQSEALDRSIYDATLVQEIKFNLGKKEYSGYIGQDGFSFPVTSLRDSMVLSLYDADKELVSKTEVKTRSIVELGSTDVVFTLDSGGEIILQLQFLLSDEDRKRIQEMRNSAMKRKQQELFGNGDELYFQESTPPKEQAEEISDIPNKEDRLTLRKSMSTDDLKRRAVFSEISIGTNKAASKKPPLQASTSEGPIDMKGLPPRSDIGSKRGQGEPESRSSSAVKKMISAFESSSPQGPPLVPRIKSEGSLEGMLSASTNPSDKLPTTGVPPNVSGDIGSESRSGRRATTIISNKKPSASRQAGLLNAQESRRRSSSRRDRAAKTSMGESAEKQKHHRRSIVPIHSGGTSSITWAGHPHICITTASRQLKDLVGLEHLNSMKNAHQSTREEDTEEVRELR</sequence>
<dbReference type="AlphaFoldDB" id="M8CAT6"/>
<evidence type="ECO:0000313" key="3">
    <source>
        <dbReference type="EnsemblPlants" id="EMT31459"/>
    </source>
</evidence>
<keyword evidence="2" id="KW-1133">Transmembrane helix</keyword>
<feature type="region of interest" description="Disordered" evidence="1">
    <location>
        <begin position="323"/>
        <end position="353"/>
    </location>
</feature>
<feature type="compositionally biased region" description="Pro residues" evidence="1">
    <location>
        <begin position="86"/>
        <end position="97"/>
    </location>
</feature>
<name>M8CAT6_AEGTA</name>
<dbReference type="ExpressionAtlas" id="M8CAT6">
    <property type="expression patterns" value="baseline"/>
</dbReference>
<feature type="region of interest" description="Disordered" evidence="1">
    <location>
        <begin position="70"/>
        <end position="97"/>
    </location>
</feature>
<feature type="compositionally biased region" description="Polar residues" evidence="1">
    <location>
        <begin position="1001"/>
        <end position="1012"/>
    </location>
</feature>
<feature type="region of interest" description="Disordered" evidence="1">
    <location>
        <begin position="888"/>
        <end position="1061"/>
    </location>
</feature>
<feature type="compositionally biased region" description="Low complexity" evidence="1">
    <location>
        <begin position="70"/>
        <end position="85"/>
    </location>
</feature>
<organism evidence="3">
    <name type="scientific">Aegilops tauschii</name>
    <name type="common">Tausch's goatgrass</name>
    <name type="synonym">Aegilops squarrosa</name>
    <dbReference type="NCBI Taxonomy" id="37682"/>
    <lineage>
        <taxon>Eukaryota</taxon>
        <taxon>Viridiplantae</taxon>
        <taxon>Streptophyta</taxon>
        <taxon>Embryophyta</taxon>
        <taxon>Tracheophyta</taxon>
        <taxon>Spermatophyta</taxon>
        <taxon>Magnoliopsida</taxon>
        <taxon>Liliopsida</taxon>
        <taxon>Poales</taxon>
        <taxon>Poaceae</taxon>
        <taxon>BOP clade</taxon>
        <taxon>Pooideae</taxon>
        <taxon>Triticodae</taxon>
        <taxon>Triticeae</taxon>
        <taxon>Triticinae</taxon>
        <taxon>Aegilops</taxon>
    </lineage>
</organism>
<feature type="compositionally biased region" description="Basic and acidic residues" evidence="1">
    <location>
        <begin position="1021"/>
        <end position="1034"/>
    </location>
</feature>
<feature type="compositionally biased region" description="Basic and acidic residues" evidence="1">
    <location>
        <begin position="858"/>
        <end position="870"/>
    </location>
</feature>
<accession>M8CAT6</accession>
<feature type="compositionally biased region" description="Polar residues" evidence="1">
    <location>
        <begin position="429"/>
        <end position="443"/>
    </location>
</feature>
<feature type="compositionally biased region" description="Low complexity" evidence="1">
    <location>
        <begin position="381"/>
        <end position="396"/>
    </location>
</feature>
<evidence type="ECO:0000256" key="2">
    <source>
        <dbReference type="SAM" id="Phobius"/>
    </source>
</evidence>
<proteinExistence type="predicted"/>
<evidence type="ECO:0000256" key="1">
    <source>
        <dbReference type="SAM" id="MobiDB-lite"/>
    </source>
</evidence>